<dbReference type="EMBL" id="JAEPQZ010000014">
    <property type="protein sequence ID" value="KAG2173837.1"/>
    <property type="molecule type" value="Genomic_DNA"/>
</dbReference>
<dbReference type="OrthoDB" id="2323195at2759"/>
<evidence type="ECO:0000313" key="1">
    <source>
        <dbReference type="EMBL" id="KAG2173837.1"/>
    </source>
</evidence>
<protein>
    <submittedName>
        <fullName evidence="1">Uncharacterized protein</fullName>
    </submittedName>
</protein>
<name>A0A8H7PH21_MORIS</name>
<evidence type="ECO:0000313" key="2">
    <source>
        <dbReference type="Proteomes" id="UP000654370"/>
    </source>
</evidence>
<comment type="caution">
    <text evidence="1">The sequence shown here is derived from an EMBL/GenBank/DDBJ whole genome shotgun (WGS) entry which is preliminary data.</text>
</comment>
<sequence>MYLTVTISVHQIIPIGREGSTDAPITDLPCNKLAAGDSVATFVAGAKTQLAYSITEVHDATSTCFIDIASGSGDGSFTKIATLEQCASYLGTYVANVNFPTDITGNATLRWWWHVQSLNVTFATCSDITVVHAS</sequence>
<keyword evidence="2" id="KW-1185">Reference proteome</keyword>
<accession>A0A8H7PH21</accession>
<organism evidence="1 2">
    <name type="scientific">Mortierella isabellina</name>
    <name type="common">Filamentous fungus</name>
    <name type="synonym">Umbelopsis isabellina</name>
    <dbReference type="NCBI Taxonomy" id="91625"/>
    <lineage>
        <taxon>Eukaryota</taxon>
        <taxon>Fungi</taxon>
        <taxon>Fungi incertae sedis</taxon>
        <taxon>Mucoromycota</taxon>
        <taxon>Mucoromycotina</taxon>
        <taxon>Umbelopsidomycetes</taxon>
        <taxon>Umbelopsidales</taxon>
        <taxon>Umbelopsidaceae</taxon>
        <taxon>Umbelopsis</taxon>
    </lineage>
</organism>
<dbReference type="Proteomes" id="UP000654370">
    <property type="component" value="Unassembled WGS sequence"/>
</dbReference>
<gene>
    <name evidence="1" type="ORF">INT43_005257</name>
</gene>
<reference evidence="1" key="1">
    <citation type="submission" date="2020-12" db="EMBL/GenBank/DDBJ databases">
        <title>Metabolic potential, ecology and presence of endohyphal bacteria is reflected in genomic diversity of Mucoromycotina.</title>
        <authorList>
            <person name="Muszewska A."/>
            <person name="Okrasinska A."/>
            <person name="Steczkiewicz K."/>
            <person name="Drgas O."/>
            <person name="Orlowska M."/>
            <person name="Perlinska-Lenart U."/>
            <person name="Aleksandrzak-Piekarczyk T."/>
            <person name="Szatraj K."/>
            <person name="Zielenkiewicz U."/>
            <person name="Pilsyk S."/>
            <person name="Malc E."/>
            <person name="Mieczkowski P."/>
            <person name="Kruszewska J.S."/>
            <person name="Biernat P."/>
            <person name="Pawlowska J."/>
        </authorList>
    </citation>
    <scope>NUCLEOTIDE SEQUENCE</scope>
    <source>
        <strain evidence="1">WA0000067209</strain>
    </source>
</reference>
<dbReference type="AlphaFoldDB" id="A0A8H7PH21"/>
<proteinExistence type="predicted"/>